<dbReference type="InterPro" id="IPR013976">
    <property type="entry name" value="HDOD"/>
</dbReference>
<accession>A0A3B0X9W8</accession>
<dbReference type="InterPro" id="IPR052340">
    <property type="entry name" value="RNase_Y/CdgJ"/>
</dbReference>
<dbReference type="CDD" id="cd00077">
    <property type="entry name" value="HDc"/>
    <property type="match status" value="1"/>
</dbReference>
<reference evidence="2" key="1">
    <citation type="submission" date="2018-06" db="EMBL/GenBank/DDBJ databases">
        <authorList>
            <person name="Zhirakovskaya E."/>
        </authorList>
    </citation>
    <scope>NUCLEOTIDE SEQUENCE</scope>
</reference>
<gene>
    <name evidence="2" type="ORF">MNBD_GAMMA05-537</name>
</gene>
<dbReference type="InterPro" id="IPR003607">
    <property type="entry name" value="HD/PDEase_dom"/>
</dbReference>
<dbReference type="Gene3D" id="1.10.3210.10">
    <property type="entry name" value="Hypothetical protein af1432"/>
    <property type="match status" value="1"/>
</dbReference>
<protein>
    <recommendedName>
        <fullName evidence="1">HDOD domain-containing protein</fullName>
    </recommendedName>
</protein>
<dbReference type="PROSITE" id="PS51833">
    <property type="entry name" value="HDOD"/>
    <property type="match status" value="1"/>
</dbReference>
<dbReference type="SUPFAM" id="SSF109604">
    <property type="entry name" value="HD-domain/PDEase-like"/>
    <property type="match status" value="1"/>
</dbReference>
<evidence type="ECO:0000259" key="1">
    <source>
        <dbReference type="PROSITE" id="PS51833"/>
    </source>
</evidence>
<evidence type="ECO:0000313" key="2">
    <source>
        <dbReference type="EMBL" id="VAW52744.1"/>
    </source>
</evidence>
<organism evidence="2">
    <name type="scientific">hydrothermal vent metagenome</name>
    <dbReference type="NCBI Taxonomy" id="652676"/>
    <lineage>
        <taxon>unclassified sequences</taxon>
        <taxon>metagenomes</taxon>
        <taxon>ecological metagenomes</taxon>
    </lineage>
</organism>
<dbReference type="PANTHER" id="PTHR33525">
    <property type="match status" value="1"/>
</dbReference>
<dbReference type="AlphaFoldDB" id="A0A3B0X9W8"/>
<feature type="domain" description="HDOD" evidence="1">
    <location>
        <begin position="29"/>
        <end position="218"/>
    </location>
</feature>
<dbReference type="EMBL" id="UOFE01000030">
    <property type="protein sequence ID" value="VAW52744.1"/>
    <property type="molecule type" value="Genomic_DNA"/>
</dbReference>
<name>A0A3B0X9W8_9ZZZZ</name>
<dbReference type="InterPro" id="IPR006675">
    <property type="entry name" value="HDIG_dom"/>
</dbReference>
<proteinExistence type="predicted"/>
<dbReference type="Pfam" id="PF08668">
    <property type="entry name" value="HDOD"/>
    <property type="match status" value="1"/>
</dbReference>
<dbReference type="SMART" id="SM00471">
    <property type="entry name" value="HDc"/>
    <property type="match status" value="1"/>
</dbReference>
<dbReference type="NCBIfam" id="TIGR00277">
    <property type="entry name" value="HDIG"/>
    <property type="match status" value="1"/>
</dbReference>
<dbReference type="PANTHER" id="PTHR33525:SF3">
    <property type="entry name" value="RIBONUCLEASE Y"/>
    <property type="match status" value="1"/>
</dbReference>
<sequence>MSSAILQVDHGLVFVSDLASDLNNGTLNLPAFPDVALRIKSALEDEDITADKVARLISSDPIFSGKILKLANSALFNATGYKINDIRTAVTRMGFKVAYNTAISIAVEQLKSKNAPDHIIPYLQECWHHSVQVAAYSYVIAKKQTRINPDTALLAGLLHDIGKYYILSRAENYPELIDTPKILEEVLDEWHTGIGRGILESWNLGDELCTVADEHEEHGRHSEEADLTDIVMVADLFSHRDEKDAAPDLQWDDINATCQLNLSEESAIEVIHESEEEINSIISALGS</sequence>